<dbReference type="Proteomes" id="UP000572817">
    <property type="component" value="Unassembled WGS sequence"/>
</dbReference>
<feature type="chain" id="PRO_5034233582" evidence="1">
    <location>
        <begin position="17"/>
        <end position="149"/>
    </location>
</feature>
<reference evidence="2" key="1">
    <citation type="submission" date="2020-04" db="EMBL/GenBank/DDBJ databases">
        <title>Genome Assembly and Annotation of Botryosphaeria dothidea sdau 11-99, a Latent Pathogen of Apple Fruit Ring Rot in China.</title>
        <authorList>
            <person name="Yu C."/>
            <person name="Diao Y."/>
            <person name="Lu Q."/>
            <person name="Zhao J."/>
            <person name="Cui S."/>
            <person name="Peng C."/>
            <person name="He B."/>
            <person name="Liu H."/>
        </authorList>
    </citation>
    <scope>NUCLEOTIDE SEQUENCE [LARGE SCALE GENOMIC DNA]</scope>
    <source>
        <strain evidence="2">Sdau11-99</strain>
    </source>
</reference>
<evidence type="ECO:0000313" key="3">
    <source>
        <dbReference type="Proteomes" id="UP000572817"/>
    </source>
</evidence>
<sequence>MKSFIILSLLGAAALALPHPQDSTDSSDDDGSNRKAYDKFEFRVGYIENNGDKAYAAWVAGQSACSQRNRIGEGTTSWCQDGGRWTTVPYPQAEGGKIDIKFECDEDDKQYQDVTYKLKSGKEGSCTKSDETFPNCPEVRTILNCVPDA</sequence>
<comment type="caution">
    <text evidence="2">The sequence shown here is derived from an EMBL/GenBank/DDBJ whole genome shotgun (WGS) entry which is preliminary data.</text>
</comment>
<keyword evidence="3" id="KW-1185">Reference proteome</keyword>
<organism evidence="2 3">
    <name type="scientific">Botryosphaeria dothidea</name>
    <dbReference type="NCBI Taxonomy" id="55169"/>
    <lineage>
        <taxon>Eukaryota</taxon>
        <taxon>Fungi</taxon>
        <taxon>Dikarya</taxon>
        <taxon>Ascomycota</taxon>
        <taxon>Pezizomycotina</taxon>
        <taxon>Dothideomycetes</taxon>
        <taxon>Dothideomycetes incertae sedis</taxon>
        <taxon>Botryosphaeriales</taxon>
        <taxon>Botryosphaeriaceae</taxon>
        <taxon>Botryosphaeria</taxon>
    </lineage>
</organism>
<accession>A0A8H4IN15</accession>
<keyword evidence="1" id="KW-0732">Signal</keyword>
<dbReference type="OrthoDB" id="3916008at2759"/>
<dbReference type="AlphaFoldDB" id="A0A8H4IN15"/>
<dbReference type="EMBL" id="WWBZ02000051">
    <property type="protein sequence ID" value="KAF4304187.1"/>
    <property type="molecule type" value="Genomic_DNA"/>
</dbReference>
<evidence type="ECO:0000313" key="2">
    <source>
        <dbReference type="EMBL" id="KAF4304187.1"/>
    </source>
</evidence>
<feature type="signal peptide" evidence="1">
    <location>
        <begin position="1"/>
        <end position="16"/>
    </location>
</feature>
<evidence type="ECO:0000256" key="1">
    <source>
        <dbReference type="SAM" id="SignalP"/>
    </source>
</evidence>
<name>A0A8H4IN15_9PEZI</name>
<proteinExistence type="predicted"/>
<protein>
    <submittedName>
        <fullName evidence="2">Uncharacterized protein</fullName>
    </submittedName>
</protein>
<gene>
    <name evidence="2" type="ORF">GTA08_BOTSDO07419</name>
</gene>